<dbReference type="Pfam" id="PF00076">
    <property type="entry name" value="RRM_1"/>
    <property type="match status" value="1"/>
</dbReference>
<dbReference type="PROSITE" id="PS50103">
    <property type="entry name" value="ZF_C3H1"/>
    <property type="match status" value="1"/>
</dbReference>
<evidence type="ECO:0000256" key="3">
    <source>
        <dbReference type="PROSITE-ProRule" id="PRU00723"/>
    </source>
</evidence>
<dbReference type="InterPro" id="IPR000504">
    <property type="entry name" value="RRM_dom"/>
</dbReference>
<dbReference type="InterPro" id="IPR045137">
    <property type="entry name" value="RBM26/27"/>
</dbReference>
<reference evidence="7 8" key="1">
    <citation type="submission" date="2024-02" db="EMBL/GenBank/DDBJ databases">
        <authorList>
            <person name="Vignale AGUSTIN F."/>
            <person name="Sosa J E."/>
            <person name="Modenutti C."/>
        </authorList>
    </citation>
    <scope>NUCLEOTIDE SEQUENCE [LARGE SCALE GENOMIC DNA]</scope>
</reference>
<keyword evidence="8" id="KW-1185">Reference proteome</keyword>
<evidence type="ECO:0008006" key="9">
    <source>
        <dbReference type="Google" id="ProtNLM"/>
    </source>
</evidence>
<dbReference type="PROSITE" id="PS50102">
    <property type="entry name" value="RRM"/>
    <property type="match status" value="1"/>
</dbReference>
<evidence type="ECO:0000256" key="1">
    <source>
        <dbReference type="ARBA" id="ARBA00022884"/>
    </source>
</evidence>
<keyword evidence="3" id="KW-0863">Zinc-finger</keyword>
<dbReference type="InterPro" id="IPR035979">
    <property type="entry name" value="RBD_domain_sf"/>
</dbReference>
<keyword evidence="3" id="KW-0479">Metal-binding</keyword>
<feature type="region of interest" description="Disordered" evidence="4">
    <location>
        <begin position="605"/>
        <end position="625"/>
    </location>
</feature>
<dbReference type="Proteomes" id="UP001642360">
    <property type="component" value="Unassembled WGS sequence"/>
</dbReference>
<evidence type="ECO:0000256" key="4">
    <source>
        <dbReference type="SAM" id="MobiDB-lite"/>
    </source>
</evidence>
<evidence type="ECO:0000313" key="8">
    <source>
        <dbReference type="Proteomes" id="UP001642360"/>
    </source>
</evidence>
<feature type="region of interest" description="Disordered" evidence="4">
    <location>
        <begin position="118"/>
        <end position="145"/>
    </location>
</feature>
<feature type="domain" description="C3H1-type" evidence="6">
    <location>
        <begin position="224"/>
        <end position="252"/>
    </location>
</feature>
<feature type="compositionally biased region" description="Low complexity" evidence="4">
    <location>
        <begin position="914"/>
        <end position="926"/>
    </location>
</feature>
<dbReference type="AlphaFoldDB" id="A0ABC8T422"/>
<comment type="caution">
    <text evidence="7">The sequence shown here is derived from an EMBL/GenBank/DDBJ whole genome shotgun (WGS) entry which is preliminary data.</text>
</comment>
<gene>
    <name evidence="7" type="ORF">ILEXP_LOCUS30588</name>
</gene>
<feature type="zinc finger region" description="C3H1-type" evidence="3">
    <location>
        <begin position="224"/>
        <end position="252"/>
    </location>
</feature>
<feature type="region of interest" description="Disordered" evidence="4">
    <location>
        <begin position="852"/>
        <end position="926"/>
    </location>
</feature>
<evidence type="ECO:0000259" key="5">
    <source>
        <dbReference type="PROSITE" id="PS50102"/>
    </source>
</evidence>
<evidence type="ECO:0000256" key="2">
    <source>
        <dbReference type="PROSITE-ProRule" id="PRU00176"/>
    </source>
</evidence>
<dbReference type="PANTHER" id="PTHR14398:SF0">
    <property type="entry name" value="ZINC FINGER PROTEIN SWM"/>
    <property type="match status" value="1"/>
</dbReference>
<proteinExistence type="predicted"/>
<dbReference type="GO" id="GO:0008270">
    <property type="term" value="F:zinc ion binding"/>
    <property type="evidence" value="ECO:0007669"/>
    <property type="project" value="UniProtKB-KW"/>
</dbReference>
<dbReference type="SMART" id="SM00360">
    <property type="entry name" value="RRM"/>
    <property type="match status" value="1"/>
</dbReference>
<protein>
    <recommendedName>
        <fullName evidence="9">Zinc finger CCCH domain-containing protein 41</fullName>
    </recommendedName>
</protein>
<dbReference type="CDD" id="cd12257">
    <property type="entry name" value="RRM1_RBM26_like"/>
    <property type="match status" value="1"/>
</dbReference>
<dbReference type="PANTHER" id="PTHR14398">
    <property type="entry name" value="RNA RECOGNITION RRM/RNP DOMAIN"/>
    <property type="match status" value="1"/>
</dbReference>
<feature type="region of interest" description="Disordered" evidence="4">
    <location>
        <begin position="394"/>
        <end position="442"/>
    </location>
</feature>
<feature type="domain" description="RRM" evidence="5">
    <location>
        <begin position="482"/>
        <end position="554"/>
    </location>
</feature>
<evidence type="ECO:0000259" key="6">
    <source>
        <dbReference type="PROSITE" id="PS50103"/>
    </source>
</evidence>
<dbReference type="InterPro" id="IPR000571">
    <property type="entry name" value="Znf_CCCH"/>
</dbReference>
<dbReference type="SMART" id="SM00356">
    <property type="entry name" value="ZnF_C3H1"/>
    <property type="match status" value="1"/>
</dbReference>
<dbReference type="SUPFAM" id="SSF54928">
    <property type="entry name" value="RNA-binding domain, RBD"/>
    <property type="match status" value="2"/>
</dbReference>
<dbReference type="Gene3D" id="3.30.70.330">
    <property type="match status" value="2"/>
</dbReference>
<accession>A0ABC8T422</accession>
<dbReference type="InterPro" id="IPR012677">
    <property type="entry name" value="Nucleotide-bd_a/b_plait_sf"/>
</dbReference>
<dbReference type="EMBL" id="CAUOFW020003725">
    <property type="protein sequence ID" value="CAK9161772.1"/>
    <property type="molecule type" value="Genomic_DNA"/>
</dbReference>
<feature type="compositionally biased region" description="Basic and acidic residues" evidence="4">
    <location>
        <begin position="889"/>
        <end position="912"/>
    </location>
</feature>
<keyword evidence="1 2" id="KW-0694">RNA-binding</keyword>
<keyword evidence="3" id="KW-0862">Zinc</keyword>
<dbReference type="GO" id="GO:0003723">
    <property type="term" value="F:RNA binding"/>
    <property type="evidence" value="ECO:0007669"/>
    <property type="project" value="UniProtKB-UniRule"/>
</dbReference>
<dbReference type="FunFam" id="3.30.70.330:FF:000719">
    <property type="entry name" value="Predicted protein"/>
    <property type="match status" value="1"/>
</dbReference>
<feature type="region of interest" description="Disordered" evidence="4">
    <location>
        <begin position="1"/>
        <end position="54"/>
    </location>
</feature>
<evidence type="ECO:0000313" key="7">
    <source>
        <dbReference type="EMBL" id="CAK9161772.1"/>
    </source>
</evidence>
<feature type="compositionally biased region" description="Basic and acidic residues" evidence="4">
    <location>
        <begin position="42"/>
        <end position="52"/>
    </location>
</feature>
<feature type="compositionally biased region" description="Acidic residues" evidence="4">
    <location>
        <begin position="19"/>
        <end position="31"/>
    </location>
</feature>
<organism evidence="7 8">
    <name type="scientific">Ilex paraguariensis</name>
    <name type="common">yerba mate</name>
    <dbReference type="NCBI Taxonomy" id="185542"/>
    <lineage>
        <taxon>Eukaryota</taxon>
        <taxon>Viridiplantae</taxon>
        <taxon>Streptophyta</taxon>
        <taxon>Embryophyta</taxon>
        <taxon>Tracheophyta</taxon>
        <taxon>Spermatophyta</taxon>
        <taxon>Magnoliopsida</taxon>
        <taxon>eudicotyledons</taxon>
        <taxon>Gunneridae</taxon>
        <taxon>Pentapetalae</taxon>
        <taxon>asterids</taxon>
        <taxon>campanulids</taxon>
        <taxon>Aquifoliales</taxon>
        <taxon>Aquifoliaceae</taxon>
        <taxon>Ilex</taxon>
    </lineage>
</organism>
<feature type="region of interest" description="Disordered" evidence="4">
    <location>
        <begin position="561"/>
        <end position="585"/>
    </location>
</feature>
<feature type="compositionally biased region" description="Polar residues" evidence="4">
    <location>
        <begin position="562"/>
        <end position="580"/>
    </location>
</feature>
<name>A0ABC8T422_9AQUA</name>
<feature type="compositionally biased region" description="Polar residues" evidence="4">
    <location>
        <begin position="396"/>
        <end position="405"/>
    </location>
</feature>
<feature type="compositionally biased region" description="Polar residues" evidence="4">
    <location>
        <begin position="421"/>
        <end position="433"/>
    </location>
</feature>
<sequence>MELKVSSPKSGLSPSDCANDPEDKEISDDDDDRNHKHRRRETRSQSSERDTLEQVLTRSYRKRNKLYENGHLYREGNSQSHETWKNYNIAHMSKDLPAKFEKRRPGLASFSRDPLDLNQRIRVNQSLSGDPDPGRGRGREPGFWSQRDSRFSTVDIASQMVPLGSVPPSLFAGRGVPNVSNTQSASWNAFGLVPGMRNGGLDIVHPLGLQGMLRPPINPSMNIGIPRQRCRDFEEQGFCLRGDMCPMEHGVNRIVIEDVQSLSQFNLPVSLPSAHMLAMPAGSGPLSAISAPSSTIMKSKVVHGKSSKPGMADDGLGLKGDFMGSAVVGGTDFYDPDEPLWTNKCPETSTVPLDCNPSDDDETESLLGAEPCGHHHVGLCNGCDSEQPVTKVGTAVGSQSTSQTVWERIGSSKNRSEMKENLNSTRMSSNSTENEAKEDEEPLYNAQGTAHQRKWNHVDDVGPQAIGSSRQSTRKPAQKALRTLFVNGIPLKNNRRDTLLSHFQKFGEVIDIYIPFNTERAFVQFSKREEAEAAVKAPDAVMGNRFIKLMWANRDSIPDDGMSSSNSMTVGSVPPQSSGANRGKDVIQSTPFKSSVAHASVIPVPASDHPKPVVANGPRAQPPSKKKLDEIELLKKEVRKKQEMLDQKRNDLRLQLDLLEKQGKGLKGEASSEQAAKRHKAGAVADVAKFAASRSVDPGTVVSSLQAEVVNDNGKAAETHSSKSSSIVALPEPSSVKSSIRPLASVGAAFINRFKLDNRPTAFKIIPPLPTGLTNVAALKEHFSSYGDLSTVELEDLDSQDGGNVSETSKCSAHISFMTRRAAERAFLNGKCWQGHDLQFVWLTSSNPANCSKDVGGRESPLSSKGPSDANMMPTEEASTGSGKQPALENEKSGYIARREGDCDRRELDGHFHSSSTTSSSEKQPL</sequence>